<dbReference type="FunFam" id="1.20.1740.10:FF:000004">
    <property type="entry name" value="Sodium:alanine symporter family protein"/>
    <property type="match status" value="1"/>
</dbReference>
<protein>
    <submittedName>
        <fullName evidence="10">Amino acid carrier family protein</fullName>
    </submittedName>
</protein>
<feature type="transmembrane region" description="Helical" evidence="9">
    <location>
        <begin position="420"/>
        <end position="440"/>
    </location>
</feature>
<comment type="caution">
    <text evidence="10">The sequence shown here is derived from an EMBL/GenBank/DDBJ whole genome shotgun (WGS) entry which is preliminary data.</text>
</comment>
<feature type="transmembrane region" description="Helical" evidence="9">
    <location>
        <begin position="218"/>
        <end position="236"/>
    </location>
</feature>
<evidence type="ECO:0000256" key="6">
    <source>
        <dbReference type="ARBA" id="ARBA00022847"/>
    </source>
</evidence>
<organism evidence="10 11">
    <name type="scientific">Clostridium argentinense CDC 2741</name>
    <dbReference type="NCBI Taxonomy" id="1418104"/>
    <lineage>
        <taxon>Bacteria</taxon>
        <taxon>Bacillati</taxon>
        <taxon>Bacillota</taxon>
        <taxon>Clostridia</taxon>
        <taxon>Eubacteriales</taxon>
        <taxon>Clostridiaceae</taxon>
        <taxon>Clostridium</taxon>
    </lineage>
</organism>
<feature type="transmembrane region" description="Helical" evidence="9">
    <location>
        <begin position="396"/>
        <end position="414"/>
    </location>
</feature>
<dbReference type="AlphaFoldDB" id="A0A0C1UME5"/>
<evidence type="ECO:0000256" key="2">
    <source>
        <dbReference type="ARBA" id="ARBA00009261"/>
    </source>
</evidence>
<accession>A0A0C1UME5</accession>
<dbReference type="PROSITE" id="PS00873">
    <property type="entry name" value="NA_ALANINE_SYMP"/>
    <property type="match status" value="1"/>
</dbReference>
<feature type="transmembrane region" description="Helical" evidence="9">
    <location>
        <begin position="69"/>
        <end position="93"/>
    </location>
</feature>
<feature type="transmembrane region" description="Helical" evidence="9">
    <location>
        <begin position="15"/>
        <end position="33"/>
    </location>
</feature>
<dbReference type="STRING" id="29341.RSJ17_01320"/>
<dbReference type="GO" id="GO:0005283">
    <property type="term" value="F:amino acid:sodium symporter activity"/>
    <property type="evidence" value="ECO:0007669"/>
    <property type="project" value="InterPro"/>
</dbReference>
<dbReference type="PANTHER" id="PTHR30330">
    <property type="entry name" value="AGSS FAMILY TRANSPORTER, SODIUM-ALANINE"/>
    <property type="match status" value="1"/>
</dbReference>
<feature type="transmembrane region" description="Helical" evidence="9">
    <location>
        <begin position="184"/>
        <end position="206"/>
    </location>
</feature>
<comment type="subcellular location">
    <subcellularLocation>
        <location evidence="1 9">Cell membrane</location>
        <topology evidence="1 9">Multi-pass membrane protein</topology>
    </subcellularLocation>
</comment>
<keyword evidence="5 9" id="KW-0812">Transmembrane</keyword>
<keyword evidence="7 9" id="KW-1133">Transmembrane helix</keyword>
<keyword evidence="8 9" id="KW-0472">Membrane</keyword>
<evidence type="ECO:0000313" key="11">
    <source>
        <dbReference type="Proteomes" id="UP000031366"/>
    </source>
</evidence>
<dbReference type="NCBIfam" id="TIGR00835">
    <property type="entry name" value="agcS"/>
    <property type="match status" value="1"/>
</dbReference>
<keyword evidence="3 9" id="KW-0813">Transport</keyword>
<evidence type="ECO:0000256" key="3">
    <source>
        <dbReference type="ARBA" id="ARBA00022448"/>
    </source>
</evidence>
<evidence type="ECO:0000256" key="7">
    <source>
        <dbReference type="ARBA" id="ARBA00022989"/>
    </source>
</evidence>
<dbReference type="PANTHER" id="PTHR30330:SF14">
    <property type="entry name" value="SODIUM_AMINO ACID (ALANINE) SYMPORTER"/>
    <property type="match status" value="1"/>
</dbReference>
<dbReference type="PRINTS" id="PR00175">
    <property type="entry name" value="NAALASMPORT"/>
</dbReference>
<dbReference type="Gene3D" id="1.20.1740.10">
    <property type="entry name" value="Amino acid/polyamine transporter I"/>
    <property type="match status" value="1"/>
</dbReference>
<evidence type="ECO:0000256" key="4">
    <source>
        <dbReference type="ARBA" id="ARBA00022475"/>
    </source>
</evidence>
<keyword evidence="4 9" id="KW-1003">Cell membrane</keyword>
<dbReference type="OrthoDB" id="9804874at2"/>
<dbReference type="EMBL" id="AYSO01000009">
    <property type="protein sequence ID" value="KIE48405.1"/>
    <property type="molecule type" value="Genomic_DNA"/>
</dbReference>
<dbReference type="Pfam" id="PF01235">
    <property type="entry name" value="Na_Ala_symp"/>
    <property type="match status" value="1"/>
</dbReference>
<dbReference type="InterPro" id="IPR001463">
    <property type="entry name" value="Na/Ala_symport"/>
</dbReference>
<keyword evidence="11" id="KW-1185">Reference proteome</keyword>
<dbReference type="Proteomes" id="UP000031366">
    <property type="component" value="Unassembled WGS sequence"/>
</dbReference>
<evidence type="ECO:0000256" key="8">
    <source>
        <dbReference type="ARBA" id="ARBA00023136"/>
    </source>
</evidence>
<dbReference type="GO" id="GO:0005886">
    <property type="term" value="C:plasma membrane"/>
    <property type="evidence" value="ECO:0007669"/>
    <property type="project" value="UniProtKB-SubCell"/>
</dbReference>
<reference evidence="10 11" key="1">
    <citation type="journal article" date="2015" name="Infect. Genet. Evol.">
        <title>Genomic sequences of six botulinum neurotoxin-producing strains representing three clostridial species illustrate the mobility and diversity of botulinum neurotoxin genes.</title>
        <authorList>
            <person name="Smith T.J."/>
            <person name="Hill K.K."/>
            <person name="Xie G."/>
            <person name="Foley B.T."/>
            <person name="Williamson C.H."/>
            <person name="Foster J.T."/>
            <person name="Johnson S.L."/>
            <person name="Chertkov O."/>
            <person name="Teshima H."/>
            <person name="Gibbons H.S."/>
            <person name="Johnsky L.A."/>
            <person name="Karavis M.A."/>
            <person name="Smith L.A."/>
        </authorList>
    </citation>
    <scope>NUCLEOTIDE SEQUENCE [LARGE SCALE GENOMIC DNA]</scope>
    <source>
        <strain evidence="10 11">CDC 2741</strain>
    </source>
</reference>
<feature type="transmembrane region" description="Helical" evidence="9">
    <location>
        <begin position="307"/>
        <end position="333"/>
    </location>
</feature>
<evidence type="ECO:0000256" key="9">
    <source>
        <dbReference type="RuleBase" id="RU363064"/>
    </source>
</evidence>
<name>A0A0C1UME5_9CLOT</name>
<feature type="transmembrane region" description="Helical" evidence="9">
    <location>
        <begin position="353"/>
        <end position="376"/>
    </location>
</feature>
<keyword evidence="6 9" id="KW-0769">Symport</keyword>
<feature type="transmembrane region" description="Helical" evidence="9">
    <location>
        <begin position="99"/>
        <end position="120"/>
    </location>
</feature>
<proteinExistence type="inferred from homology"/>
<gene>
    <name evidence="10" type="primary">agcS</name>
    <name evidence="10" type="ORF">U732_4186</name>
</gene>
<evidence type="ECO:0000256" key="1">
    <source>
        <dbReference type="ARBA" id="ARBA00004651"/>
    </source>
</evidence>
<evidence type="ECO:0000313" key="10">
    <source>
        <dbReference type="EMBL" id="KIE48405.1"/>
    </source>
</evidence>
<sequence>MDFLIDVVKQINDILLNYILLVLLCGTGIFLTFKLKFIQVRKFGEGFRRIFGGLNLKGKKADKDGMSSFQALSTAIAAQVGTGNLAGAATAIASGGPGAIFWMWLSAFLGMATIYAEAILSQLFKTRVDGEVTGGPAYYIKNGLKNKKIAKFLAGFFSISCILALGFMGNIVQSNSISQAFNNAFGLPTFIAGIIVALLGGFVFFGGMGRIASVTEKVVPLMAGLYILASLIIIILNGNQILPALKSIVVGAFNPEAVAGGVIGITIKQAVRYGVARGLFSNEAGMGSTPHAHAVANVKHPGEQGSVAIISVFIDTFVILTLTALVILTSGALESGETGIALTQRAFELSLGSYGQGFIAICLLFFAFSTIIGWYFFGESNIKYLFGNKGLTPYRILVMVFVFVGSLLKVDLVWELADTFNALMVMPNLIVVLALSGLVVKSMNDYEKFRGIDINKTNNFKS</sequence>
<feature type="transmembrane region" description="Helical" evidence="9">
    <location>
        <begin position="248"/>
        <end position="267"/>
    </location>
</feature>
<comment type="similarity">
    <text evidence="2 9">Belongs to the alanine or glycine:cation symporter (AGCS) (TC 2.A.25) family.</text>
</comment>
<dbReference type="RefSeq" id="WP_039629799.1">
    <property type="nucleotide sequence ID" value="NZ_AYSO01000009.1"/>
</dbReference>
<evidence type="ECO:0000256" key="5">
    <source>
        <dbReference type="ARBA" id="ARBA00022692"/>
    </source>
</evidence>
<feature type="transmembrane region" description="Helical" evidence="9">
    <location>
        <begin position="152"/>
        <end position="172"/>
    </location>
</feature>